<dbReference type="Proteomes" id="UP000276133">
    <property type="component" value="Unassembled WGS sequence"/>
</dbReference>
<protein>
    <submittedName>
        <fullName evidence="2">Uncharacterized protein</fullName>
    </submittedName>
</protein>
<reference evidence="2 3" key="1">
    <citation type="journal article" date="2018" name="Sci. Rep.">
        <title>Genomic signatures of local adaptation to the degree of environmental predictability in rotifers.</title>
        <authorList>
            <person name="Franch-Gras L."/>
            <person name="Hahn C."/>
            <person name="Garcia-Roger E.M."/>
            <person name="Carmona M.J."/>
            <person name="Serra M."/>
            <person name="Gomez A."/>
        </authorList>
    </citation>
    <scope>NUCLEOTIDE SEQUENCE [LARGE SCALE GENOMIC DNA]</scope>
    <source>
        <strain evidence="2">HYR1</strain>
    </source>
</reference>
<keyword evidence="1" id="KW-0472">Membrane</keyword>
<evidence type="ECO:0000256" key="1">
    <source>
        <dbReference type="SAM" id="Phobius"/>
    </source>
</evidence>
<sequence length="67" mass="8133">MEKSQLWISIQLIEKIPRSNYQQKPKRHLSFNIFLKFIFSGIFFAKIDSVIAFKWTAKNNFRYEMKS</sequence>
<dbReference type="EMBL" id="REGN01002120">
    <property type="protein sequence ID" value="RNA30165.1"/>
    <property type="molecule type" value="Genomic_DNA"/>
</dbReference>
<gene>
    <name evidence="2" type="ORF">BpHYR1_000756</name>
</gene>
<evidence type="ECO:0000313" key="2">
    <source>
        <dbReference type="EMBL" id="RNA30165.1"/>
    </source>
</evidence>
<dbReference type="AlphaFoldDB" id="A0A3M7S3G5"/>
<keyword evidence="3" id="KW-1185">Reference proteome</keyword>
<keyword evidence="1" id="KW-1133">Transmembrane helix</keyword>
<organism evidence="2 3">
    <name type="scientific">Brachionus plicatilis</name>
    <name type="common">Marine rotifer</name>
    <name type="synonym">Brachionus muelleri</name>
    <dbReference type="NCBI Taxonomy" id="10195"/>
    <lineage>
        <taxon>Eukaryota</taxon>
        <taxon>Metazoa</taxon>
        <taxon>Spiralia</taxon>
        <taxon>Gnathifera</taxon>
        <taxon>Rotifera</taxon>
        <taxon>Eurotatoria</taxon>
        <taxon>Monogononta</taxon>
        <taxon>Pseudotrocha</taxon>
        <taxon>Ploima</taxon>
        <taxon>Brachionidae</taxon>
        <taxon>Brachionus</taxon>
    </lineage>
</organism>
<name>A0A3M7S3G5_BRAPC</name>
<evidence type="ECO:0000313" key="3">
    <source>
        <dbReference type="Proteomes" id="UP000276133"/>
    </source>
</evidence>
<feature type="transmembrane region" description="Helical" evidence="1">
    <location>
        <begin position="33"/>
        <end position="57"/>
    </location>
</feature>
<accession>A0A3M7S3G5</accession>
<comment type="caution">
    <text evidence="2">The sequence shown here is derived from an EMBL/GenBank/DDBJ whole genome shotgun (WGS) entry which is preliminary data.</text>
</comment>
<keyword evidence="1" id="KW-0812">Transmembrane</keyword>
<proteinExistence type="predicted"/>